<dbReference type="PANTHER" id="PTHR34220:SF7">
    <property type="entry name" value="SENSOR HISTIDINE KINASE YPDA"/>
    <property type="match status" value="1"/>
</dbReference>
<evidence type="ECO:0008006" key="7">
    <source>
        <dbReference type="Google" id="ProtNLM"/>
    </source>
</evidence>
<feature type="domain" description="Signal transduction histidine kinase internal region" evidence="3">
    <location>
        <begin position="777"/>
        <end position="856"/>
    </location>
</feature>
<keyword evidence="1" id="KW-1133">Transmembrane helix</keyword>
<dbReference type="SUPFAM" id="SSF63829">
    <property type="entry name" value="Calcium-dependent phosphotriesterase"/>
    <property type="match status" value="1"/>
</dbReference>
<protein>
    <recommendedName>
        <fullName evidence="7">Histidine kinase</fullName>
    </recommendedName>
</protein>
<dbReference type="InterPro" id="IPR015943">
    <property type="entry name" value="WD40/YVTN_repeat-like_dom_sf"/>
</dbReference>
<dbReference type="Gene3D" id="3.30.565.10">
    <property type="entry name" value="Histidine kinase-like ATPase, C-terminal domain"/>
    <property type="match status" value="1"/>
</dbReference>
<evidence type="ECO:0000313" key="5">
    <source>
        <dbReference type="EMBL" id="RXR20934.1"/>
    </source>
</evidence>
<dbReference type="EMBL" id="SBKO01000001">
    <property type="protein sequence ID" value="RXR20934.1"/>
    <property type="molecule type" value="Genomic_DNA"/>
</dbReference>
<gene>
    <name evidence="5" type="ORF">EQG63_03075</name>
</gene>
<keyword evidence="1" id="KW-0812">Transmembrane</keyword>
<keyword evidence="2" id="KW-0732">Signal</keyword>
<reference evidence="6" key="1">
    <citation type="submission" date="2019-01" db="EMBL/GenBank/DDBJ databases">
        <title>Cytophagaceae bacterium strain CAR-16.</title>
        <authorList>
            <person name="Chen W.-M."/>
        </authorList>
    </citation>
    <scope>NUCLEOTIDE SEQUENCE [LARGE SCALE GENOMIC DNA]</scope>
    <source>
        <strain evidence="6">LLJ-11</strain>
    </source>
</reference>
<evidence type="ECO:0000259" key="4">
    <source>
        <dbReference type="Pfam" id="PF07495"/>
    </source>
</evidence>
<dbReference type="PANTHER" id="PTHR34220">
    <property type="entry name" value="SENSOR HISTIDINE KINASE YPDA"/>
    <property type="match status" value="1"/>
</dbReference>
<proteinExistence type="predicted"/>
<dbReference type="Gene3D" id="2.60.40.10">
    <property type="entry name" value="Immunoglobulins"/>
    <property type="match status" value="1"/>
</dbReference>
<dbReference type="SUPFAM" id="SSF55874">
    <property type="entry name" value="ATPase domain of HSP90 chaperone/DNA topoisomerase II/histidine kinase"/>
    <property type="match status" value="1"/>
</dbReference>
<accession>A0A4Q1K6S3</accession>
<feature type="domain" description="Two component regulator three Y" evidence="4">
    <location>
        <begin position="661"/>
        <end position="723"/>
    </location>
</feature>
<feature type="transmembrane region" description="Helical" evidence="1">
    <location>
        <begin position="731"/>
        <end position="749"/>
    </location>
</feature>
<comment type="caution">
    <text evidence="5">The sequence shown here is derived from an EMBL/GenBank/DDBJ whole genome shotgun (WGS) entry which is preliminary data.</text>
</comment>
<evidence type="ECO:0000256" key="1">
    <source>
        <dbReference type="SAM" id="Phobius"/>
    </source>
</evidence>
<organism evidence="5 6">
    <name type="scientific">Flavobacterium amnicola</name>
    <dbReference type="NCBI Taxonomy" id="2506422"/>
    <lineage>
        <taxon>Bacteria</taxon>
        <taxon>Pseudomonadati</taxon>
        <taxon>Bacteroidota</taxon>
        <taxon>Flavobacteriia</taxon>
        <taxon>Flavobacteriales</taxon>
        <taxon>Flavobacteriaceae</taxon>
        <taxon>Flavobacterium</taxon>
    </lineage>
</organism>
<dbReference type="InterPro" id="IPR011123">
    <property type="entry name" value="Y_Y_Y"/>
</dbReference>
<dbReference type="AlphaFoldDB" id="A0A4Q1K6S3"/>
<dbReference type="Gene3D" id="2.130.10.10">
    <property type="entry name" value="YVTN repeat-like/Quinoprotein amine dehydrogenase"/>
    <property type="match status" value="3"/>
</dbReference>
<keyword evidence="1" id="KW-0472">Membrane</keyword>
<feature type="chain" id="PRO_5020249203" description="Histidine kinase" evidence="2">
    <location>
        <begin position="20"/>
        <end position="985"/>
    </location>
</feature>
<feature type="signal peptide" evidence="2">
    <location>
        <begin position="1"/>
        <end position="19"/>
    </location>
</feature>
<dbReference type="GO" id="GO:0000155">
    <property type="term" value="F:phosphorelay sensor kinase activity"/>
    <property type="evidence" value="ECO:0007669"/>
    <property type="project" value="InterPro"/>
</dbReference>
<evidence type="ECO:0000313" key="6">
    <source>
        <dbReference type="Proteomes" id="UP000290283"/>
    </source>
</evidence>
<dbReference type="GO" id="GO:0016020">
    <property type="term" value="C:membrane"/>
    <property type="evidence" value="ECO:0007669"/>
    <property type="project" value="InterPro"/>
</dbReference>
<evidence type="ECO:0000256" key="2">
    <source>
        <dbReference type="SAM" id="SignalP"/>
    </source>
</evidence>
<dbReference type="InterPro" id="IPR036890">
    <property type="entry name" value="HATPase_C_sf"/>
</dbReference>
<dbReference type="InterPro" id="IPR013783">
    <property type="entry name" value="Ig-like_fold"/>
</dbReference>
<dbReference type="InterPro" id="IPR010559">
    <property type="entry name" value="Sig_transdc_His_kin_internal"/>
</dbReference>
<dbReference type="Pfam" id="PF06580">
    <property type="entry name" value="His_kinase"/>
    <property type="match status" value="1"/>
</dbReference>
<dbReference type="Pfam" id="PF07495">
    <property type="entry name" value="Y_Y_Y"/>
    <property type="match status" value="1"/>
</dbReference>
<dbReference type="OrthoDB" id="9809670at2"/>
<name>A0A4Q1K6S3_9FLAO</name>
<dbReference type="RefSeq" id="WP_129434284.1">
    <property type="nucleotide sequence ID" value="NZ_SBKO01000001.1"/>
</dbReference>
<keyword evidence="6" id="KW-1185">Reference proteome</keyword>
<dbReference type="InterPro" id="IPR050640">
    <property type="entry name" value="Bact_2-comp_sensor_kinase"/>
</dbReference>
<sequence>MKRKLFLLFLFLFAGVAHSQQPIAIQLTEKDQLPDNEFYDILEAKDGIIWLAADKGLFRYNGKHFINYSHPKKRGLSVFGLFQDENNKIWCNNISGQFFYVSKNKLELFIDLKDDLKGQLPEFLVHHNFLFVFFEKGVYKINLQTKQKTLLKDTSNASFYYGSPVKQKETLFFALLNSIKKIENNAIVNEFTFKKDRSLPKNNTFLAFNDCLFYSSLFEEQQHFYLKKKGSFQEIKVPTELANTPIIRTLFIDNHFWFCTNEGVYVATLIDTVFTIQHHYLKEETCSKVIKDSNNNYWITTTNNGVFVLPNIAIQKLEINKDFGLIKNLKTVNNYVFFSTIKGVIGILNTVNNSLSTFPLPTEDEISALVYEPRKKLLFISQKNNSFIWNLSEATIQKCNSFIASKDLFYDESGILLNTGFDRANSTASPFRNYNESAIVTTKSPVFKTGEVTFPTQNLRMKRAYTCFIDANTKNKYVGFVDDLICFDKTEKELVITFNGQSIFAIDMAQTKDQILWVSTFENGIIGIKNNKAFINLNRSNGLLSNQTGKLKSDENDLWISSDKGIQKYNTSTKTFQNISAIDGFDNYDITDIEIIKDQLYLSSNKGLFIIDTKACFKKNVAPTIYFTDFTIQDKSVALLSNYNLAYDKNAIKIAFNVNGFKSSENSNYVYRLHGFDDKWSVLENGIDFVRFSSLPPGNYVFEVKAKYLNGISSQPIRLTFTIQKPFWQTWWFYVVSSLVVLVGFWMYFKRRFTRLENEKTILLEKAQVDKELIFYQLENLRSQMNPHFIFNALNSIQEYIVTNEKANASVYLVKFSKLIRLYLEHSRESEVLLEEEIKALQFYLELEKDRFEDTLNFTIYKEENINAKTTKVPSLFIQPYVENAIKHGLLHKKENRNVSISFTQNTHKNELICVVEDNGVGRQASAEINKNRREYHKSFATSANQKRVELINKTRTKKISVSTQDLVDENQTATGTKIIINIPL</sequence>
<dbReference type="Proteomes" id="UP000290283">
    <property type="component" value="Unassembled WGS sequence"/>
</dbReference>
<evidence type="ECO:0000259" key="3">
    <source>
        <dbReference type="Pfam" id="PF06580"/>
    </source>
</evidence>